<keyword evidence="7" id="KW-1185">Reference proteome</keyword>
<dbReference type="SUPFAM" id="SSF52540">
    <property type="entry name" value="P-loop containing nucleoside triphosphate hydrolases"/>
    <property type="match status" value="1"/>
</dbReference>
<comment type="caution">
    <text evidence="6">The sequence shown here is derived from an EMBL/GenBank/DDBJ whole genome shotgun (WGS) entry which is preliminary data.</text>
</comment>
<dbReference type="AlphaFoldDB" id="A0A150G3W8"/>
<dbReference type="GO" id="GO:0005524">
    <property type="term" value="F:ATP binding"/>
    <property type="evidence" value="ECO:0007669"/>
    <property type="project" value="UniProtKB-KW"/>
</dbReference>
<dbReference type="SMART" id="SM00490">
    <property type="entry name" value="HELICc"/>
    <property type="match status" value="1"/>
</dbReference>
<dbReference type="Pfam" id="PF00271">
    <property type="entry name" value="Helicase_C"/>
    <property type="match status" value="1"/>
</dbReference>
<dbReference type="InterPro" id="IPR051363">
    <property type="entry name" value="RLR_Helicase"/>
</dbReference>
<evidence type="ECO:0000256" key="2">
    <source>
        <dbReference type="ARBA" id="ARBA00022840"/>
    </source>
</evidence>
<dbReference type="Proteomes" id="UP000075714">
    <property type="component" value="Unassembled WGS sequence"/>
</dbReference>
<evidence type="ECO:0000313" key="7">
    <source>
        <dbReference type="Proteomes" id="UP000075714"/>
    </source>
</evidence>
<feature type="domain" description="Helicase C-terminal" evidence="5">
    <location>
        <begin position="804"/>
        <end position="976"/>
    </location>
</feature>
<name>A0A150G3W8_GONPE</name>
<evidence type="ECO:0000259" key="5">
    <source>
        <dbReference type="PROSITE" id="PS51194"/>
    </source>
</evidence>
<dbReference type="InterPro" id="IPR001650">
    <property type="entry name" value="Helicase_C-like"/>
</dbReference>
<dbReference type="PROSITE" id="PS51194">
    <property type="entry name" value="HELICASE_CTER"/>
    <property type="match status" value="1"/>
</dbReference>
<dbReference type="EMBL" id="LSYV01000066">
    <property type="protein sequence ID" value="KXZ44547.1"/>
    <property type="molecule type" value="Genomic_DNA"/>
</dbReference>
<evidence type="ECO:0000256" key="1">
    <source>
        <dbReference type="ARBA" id="ARBA00022741"/>
    </source>
</evidence>
<dbReference type="Pfam" id="PF00270">
    <property type="entry name" value="DEAD"/>
    <property type="match status" value="1"/>
</dbReference>
<proteinExistence type="predicted"/>
<organism evidence="6 7">
    <name type="scientific">Gonium pectorale</name>
    <name type="common">Green alga</name>
    <dbReference type="NCBI Taxonomy" id="33097"/>
    <lineage>
        <taxon>Eukaryota</taxon>
        <taxon>Viridiplantae</taxon>
        <taxon>Chlorophyta</taxon>
        <taxon>core chlorophytes</taxon>
        <taxon>Chlorophyceae</taxon>
        <taxon>CS clade</taxon>
        <taxon>Chlamydomonadales</taxon>
        <taxon>Volvocaceae</taxon>
        <taxon>Gonium</taxon>
    </lineage>
</organism>
<sequence length="977" mass="98544">MLPPAAAWSAELQPLHECGVLPCLPPLTALLAALPAGTSPGAAAGGPTGKAAAASGAGRAAAAGGADGASFDASAVYDAALQAVQREAGGKLTAGAAVAAALCIAAAVCEHAEGDRSRRARHATVLPPPGPSAFVGPQPQPDAGGSSGGESDGDVDGNVDSDGNGNGNGDAPSLRDFLQQLTRAQIADTLVELLREGPAGRQTLERLVDELGVGGVAAVLEDTLAVSRSGKRSDDLFRKDGVQRYKASGAAVEAAAAAAEQPLETMRPYQRDTVWAWGRVGVGMVLAGWGLPLTRGLLRAGQWLPAAAAAAVGGAAQRVDAAAYRGLGGDWAGNWLVCAPTNSGKTLMMVEVARGVIAAATAAVAGGGAAAGGGGGGGGGALVVVLVPTVILTAQHRAYFERAALPNTVVLDVSSDRKLPADEWRDIAAPASAAAGRPAGRSHVLICTAGAFLHLLNLGGEEDGGGAGGVSGVSYSGWGWGGARGALGAAPPAVTVPKVDLLVLDEAHHCQGDHAYAAVVQALTQAAAGAAGAGTGPSTRPPPRILGLTASPVSERDSDFAIAIAESIERDAAAGTGLAAAGAGAAAEVATLRQWQVRGRAVAGRYGCPRLDLSCRLVDILFKAAEMTEDVGCEGALTYLARKAAALCRAELRTERSAAERQGYFADAANGGGGGGDGAPLEPRALSELRALAAELPSPNDAAATAASGALPPPLSGDRVSDLGSKTSAWLARLLLAQPAPPGSRSNGGDGGGGAAGAAISPLAALLQPPPASDEERWSARLCFSAPEHDDDAATGGALPKLAALVDYVAAYAGRPSFHGVVFVRTRQAVFLLADALRRSERLRGVEVLELVGQGSQSAASEADLLPGERDRASRGMGGRAQLRALQRFRGAGRKLLLATSAAEEGLDVPSCEFVVRYNAAATGTQLRQSRGRARVRGAEFLSILQESTLDEQLYGKSQAEEAQLREYTRRQASQGW</sequence>
<protein>
    <recommendedName>
        <fullName evidence="8">Helicase ATP-binding domain-containing protein</fullName>
    </recommendedName>
</protein>
<feature type="region of interest" description="Disordered" evidence="3">
    <location>
        <begin position="122"/>
        <end position="174"/>
    </location>
</feature>
<dbReference type="GO" id="GO:0005737">
    <property type="term" value="C:cytoplasm"/>
    <property type="evidence" value="ECO:0007669"/>
    <property type="project" value="TreeGrafter"/>
</dbReference>
<evidence type="ECO:0000259" key="4">
    <source>
        <dbReference type="PROSITE" id="PS51192"/>
    </source>
</evidence>
<dbReference type="InterPro" id="IPR014001">
    <property type="entry name" value="Helicase_ATP-bd"/>
</dbReference>
<keyword evidence="1" id="KW-0547">Nucleotide-binding</keyword>
<dbReference type="InterPro" id="IPR027417">
    <property type="entry name" value="P-loop_NTPase"/>
</dbReference>
<reference evidence="7" key="1">
    <citation type="journal article" date="2016" name="Nat. Commun.">
        <title>The Gonium pectorale genome demonstrates co-option of cell cycle regulation during the evolution of multicellularity.</title>
        <authorList>
            <person name="Hanschen E.R."/>
            <person name="Marriage T.N."/>
            <person name="Ferris P.J."/>
            <person name="Hamaji T."/>
            <person name="Toyoda A."/>
            <person name="Fujiyama A."/>
            <person name="Neme R."/>
            <person name="Noguchi H."/>
            <person name="Minakuchi Y."/>
            <person name="Suzuki M."/>
            <person name="Kawai-Toyooka H."/>
            <person name="Smith D.R."/>
            <person name="Sparks H."/>
            <person name="Anderson J."/>
            <person name="Bakaric R."/>
            <person name="Luria V."/>
            <person name="Karger A."/>
            <person name="Kirschner M.W."/>
            <person name="Durand P.M."/>
            <person name="Michod R.E."/>
            <person name="Nozaki H."/>
            <person name="Olson B.J."/>
        </authorList>
    </citation>
    <scope>NUCLEOTIDE SEQUENCE [LARGE SCALE GENOMIC DNA]</scope>
    <source>
        <strain evidence="7">NIES-2863</strain>
    </source>
</reference>
<dbReference type="InterPro" id="IPR011545">
    <property type="entry name" value="DEAD/DEAH_box_helicase_dom"/>
</dbReference>
<dbReference type="STRING" id="33097.A0A150G3W8"/>
<dbReference type="PROSITE" id="PS51192">
    <property type="entry name" value="HELICASE_ATP_BIND_1"/>
    <property type="match status" value="1"/>
</dbReference>
<evidence type="ECO:0008006" key="8">
    <source>
        <dbReference type="Google" id="ProtNLM"/>
    </source>
</evidence>
<dbReference type="Gene3D" id="3.40.50.300">
    <property type="entry name" value="P-loop containing nucleotide triphosphate hydrolases"/>
    <property type="match status" value="2"/>
</dbReference>
<dbReference type="PANTHER" id="PTHR14074:SF16">
    <property type="entry name" value="ANTIVIRAL INNATE IMMUNE RESPONSE RECEPTOR RIG-I"/>
    <property type="match status" value="1"/>
</dbReference>
<dbReference type="OrthoDB" id="1469196at2759"/>
<evidence type="ECO:0000256" key="3">
    <source>
        <dbReference type="SAM" id="MobiDB-lite"/>
    </source>
</evidence>
<feature type="region of interest" description="Disordered" evidence="3">
    <location>
        <begin position="701"/>
        <end position="722"/>
    </location>
</feature>
<keyword evidence="2" id="KW-0067">ATP-binding</keyword>
<evidence type="ECO:0000313" key="6">
    <source>
        <dbReference type="EMBL" id="KXZ44547.1"/>
    </source>
</evidence>
<feature type="compositionally biased region" description="Low complexity" evidence="3">
    <location>
        <begin position="701"/>
        <end position="710"/>
    </location>
</feature>
<dbReference type="PANTHER" id="PTHR14074">
    <property type="entry name" value="HELICASE WITH DEATH DOMAIN-RELATED"/>
    <property type="match status" value="1"/>
</dbReference>
<dbReference type="SMART" id="SM00487">
    <property type="entry name" value="DEXDc"/>
    <property type="match status" value="1"/>
</dbReference>
<gene>
    <name evidence="6" type="ORF">GPECTOR_65g165</name>
</gene>
<feature type="domain" description="Helicase ATP-binding" evidence="4">
    <location>
        <begin position="326"/>
        <end position="570"/>
    </location>
</feature>
<dbReference type="GO" id="GO:0003676">
    <property type="term" value="F:nucleic acid binding"/>
    <property type="evidence" value="ECO:0007669"/>
    <property type="project" value="InterPro"/>
</dbReference>
<accession>A0A150G3W8</accession>